<accession>A0ABR5JEE1</accession>
<dbReference type="EMBL" id="LGUT01000259">
    <property type="protein sequence ID" value="KOG91436.1"/>
    <property type="molecule type" value="Genomic_DNA"/>
</dbReference>
<evidence type="ECO:0000313" key="2">
    <source>
        <dbReference type="Proteomes" id="UP000037020"/>
    </source>
</evidence>
<keyword evidence="2" id="KW-1185">Reference proteome</keyword>
<name>A0ABR5JEE1_9ACTN</name>
<dbReference type="Proteomes" id="UP000037020">
    <property type="component" value="Unassembled WGS sequence"/>
</dbReference>
<reference evidence="1 2" key="1">
    <citation type="submission" date="2015-07" db="EMBL/GenBank/DDBJ databases">
        <authorList>
            <person name="Ju K.-S."/>
            <person name="Doroghazi J.R."/>
            <person name="Metcalf W.W."/>
        </authorList>
    </citation>
    <scope>NUCLEOTIDE SEQUENCE [LARGE SCALE GENOMIC DNA]</scope>
    <source>
        <strain evidence="1 2">NRRL B-3589</strain>
    </source>
</reference>
<organism evidence="1 2">
    <name type="scientific">Streptomyces varsoviensis</name>
    <dbReference type="NCBI Taxonomy" id="67373"/>
    <lineage>
        <taxon>Bacteria</taxon>
        <taxon>Bacillati</taxon>
        <taxon>Actinomycetota</taxon>
        <taxon>Actinomycetes</taxon>
        <taxon>Kitasatosporales</taxon>
        <taxon>Streptomycetaceae</taxon>
        <taxon>Streptomyces</taxon>
    </lineage>
</organism>
<evidence type="ECO:0000313" key="1">
    <source>
        <dbReference type="EMBL" id="KOG91436.1"/>
    </source>
</evidence>
<sequence length="212" mass="23341">MWRVRAKGIWETPLGCVGLAALTVGIPAGIMIAVVCAETTPKEADQTLTSHSSLIGLCELPPRYFTESAPRTETGPAPIWLYHQQNGGNPGRARIVLDALPDSPHLTWREHDVRRVQLVGCTGIDKDDHRDSGKRCTYADRTVPLRTGRYLLELREAATGRLTARGRVEPANPQCPSAEDFKAYGETLSKAFATPTAEEYATAFEELAREKR</sequence>
<comment type="caution">
    <text evidence="1">The sequence shown here is derived from an EMBL/GenBank/DDBJ whole genome shotgun (WGS) entry which is preliminary data.</text>
</comment>
<proteinExistence type="predicted"/>
<gene>
    <name evidence="1" type="ORF">ADK38_03200</name>
</gene>
<evidence type="ECO:0008006" key="3">
    <source>
        <dbReference type="Google" id="ProtNLM"/>
    </source>
</evidence>
<protein>
    <recommendedName>
        <fullName evidence="3">Lipoprotein</fullName>
    </recommendedName>
</protein>
<dbReference type="RefSeq" id="WP_030885831.1">
    <property type="nucleotide sequence ID" value="NZ_JBIRHZ010000010.1"/>
</dbReference>